<dbReference type="InterPro" id="IPR008969">
    <property type="entry name" value="CarboxyPept-like_regulatory"/>
</dbReference>
<dbReference type="SUPFAM" id="SSF56935">
    <property type="entry name" value="Porins"/>
    <property type="match status" value="1"/>
</dbReference>
<evidence type="ECO:0000256" key="2">
    <source>
        <dbReference type="ARBA" id="ARBA00023136"/>
    </source>
</evidence>
<dbReference type="Gene3D" id="2.170.130.10">
    <property type="entry name" value="TonB-dependent receptor, plug domain"/>
    <property type="match status" value="1"/>
</dbReference>
<comment type="subcellular location">
    <subcellularLocation>
        <location evidence="1">Cell outer membrane</location>
    </subcellularLocation>
</comment>
<dbReference type="PATRIC" id="fig|1605367.3.peg.2197"/>
<organism evidence="6 7">
    <name type="scientific">Jiulongibacter sediminis</name>
    <dbReference type="NCBI Taxonomy" id="1605367"/>
    <lineage>
        <taxon>Bacteria</taxon>
        <taxon>Pseudomonadati</taxon>
        <taxon>Bacteroidota</taxon>
        <taxon>Cytophagia</taxon>
        <taxon>Cytophagales</taxon>
        <taxon>Leadbetterellaceae</taxon>
        <taxon>Jiulongibacter</taxon>
    </lineage>
</organism>
<dbReference type="PANTHER" id="PTHR40980">
    <property type="entry name" value="PLUG DOMAIN-CONTAINING PROTEIN"/>
    <property type="match status" value="1"/>
</dbReference>
<evidence type="ECO:0000259" key="5">
    <source>
        <dbReference type="Pfam" id="PF14905"/>
    </source>
</evidence>
<dbReference type="InterPro" id="IPR037066">
    <property type="entry name" value="Plug_dom_sf"/>
</dbReference>
<dbReference type="InterPro" id="IPR041700">
    <property type="entry name" value="OMP_b-brl_3"/>
</dbReference>
<dbReference type="STRING" id="1605367.AFM12_04240"/>
<evidence type="ECO:0000256" key="4">
    <source>
        <dbReference type="SAM" id="SignalP"/>
    </source>
</evidence>
<keyword evidence="3" id="KW-0998">Cell outer membrane</keyword>
<dbReference type="Gene3D" id="2.40.170.20">
    <property type="entry name" value="TonB-dependent receptor, beta-barrel domain"/>
    <property type="match status" value="1"/>
</dbReference>
<dbReference type="Pfam" id="PF13620">
    <property type="entry name" value="CarboxypepD_reg"/>
    <property type="match status" value="1"/>
</dbReference>
<evidence type="ECO:0000256" key="3">
    <source>
        <dbReference type="ARBA" id="ARBA00023237"/>
    </source>
</evidence>
<dbReference type="Pfam" id="PF14905">
    <property type="entry name" value="OMP_b-brl_3"/>
    <property type="match status" value="1"/>
</dbReference>
<dbReference type="InterPro" id="IPR036942">
    <property type="entry name" value="Beta-barrel_TonB_sf"/>
</dbReference>
<gene>
    <name evidence="6" type="ORF">AFM12_04240</name>
</gene>
<dbReference type="RefSeq" id="WP_082391189.1">
    <property type="nucleotide sequence ID" value="NZ_JXSZ01000005.1"/>
</dbReference>
<reference evidence="6 7" key="1">
    <citation type="submission" date="2015-07" db="EMBL/GenBank/DDBJ databases">
        <title>The draft genome sequence of Leadbetterella sp. JN14-9.</title>
        <authorList>
            <person name="Liu Y."/>
            <person name="Du J."/>
            <person name="Shao Z."/>
        </authorList>
    </citation>
    <scope>NUCLEOTIDE SEQUENCE [LARGE SCALE GENOMIC DNA]</scope>
    <source>
        <strain evidence="6 7">JN14-9</strain>
    </source>
</reference>
<accession>A0A0P7C893</accession>
<name>A0A0P7C893_9BACT</name>
<evidence type="ECO:0000313" key="7">
    <source>
        <dbReference type="Proteomes" id="UP000050454"/>
    </source>
</evidence>
<keyword evidence="2" id="KW-0472">Membrane</keyword>
<dbReference type="EMBL" id="LGTQ01000005">
    <property type="protein sequence ID" value="KPM49790.1"/>
    <property type="molecule type" value="Genomic_DNA"/>
</dbReference>
<dbReference type="OrthoDB" id="972646at2"/>
<keyword evidence="7" id="KW-1185">Reference proteome</keyword>
<sequence>MKSRLVLFFLSLITLNGMAQFPGGGFGGGPRQDPNRGQVSGKVMNPEGQPAEFATVIVLKSEFDSTANSTKEVVVKAQTTDMDGKFSFEGLPIMSPIKLKISSVGFKELEVPVQFDRPDPSLFSGMKPGQAPDMAVIQKIMAGFNKDLGELTLETDSQMLDGVTVKAAKALMEMDIDKKIFNVEKNIVTAGGTAVDVMRNIPSLQVDIDGNVKLRNAAPTLFIDGRPTTLTLEQIPADAIEKVEVITNPSAKYDASGSMAGILNLVLKKNRKSGFNGMVNIGADNYMGANTMTSLNLRQGKFNVSLMGMGNLMNRNTTGYSQRTSSIGGIDAMSYQDITSETKGMMGFGRLAIDYDLSSKTSFSIGGVMGGGNFNPYEDIMITNTINGVSSVSNRLSESSRQFRPKGLQLGFRQNFATEGEQLTMDFNYFGGTNGNDGIYTTNYLTDGGLITGTQIQKQIGEGANRFMTFQTDYVKPLKNDGQFETGIRAQLNTLSNLNDNTLKPVGSDVYQDVTSASINFDSDNSVYAAYVSVSGKVGNAFNYKTGLRAESSFYTGELLNTNESFSNSFPISLFPSIFLSKDLTDTDQLQMSVTRRVNRPNFFQLIPFVDYSDSLNITRGNADLVPEFTTSAELSYSKTIGTGTFLASAYFKHTNNLITQYLGQEVNPISGRLDLINTFINANSSDNYGVELTFTNKVTNWWDFTANANFYNSRINTENIESSIQSEPLLTAFGKLNNNFNLKNSWVIQLSGDYQGKTNVPVSQGRGFGPPSSAQSSSQGYIEPFYGVDIAVKKSFFKDNAGSLTLSANDIFRTRGNTQVSFGEGFSQTYYRLNNPQMIRLNFSLRFGQMDMKMFRRNSNPGAMEGMQMQ</sequence>
<evidence type="ECO:0000313" key="6">
    <source>
        <dbReference type="EMBL" id="KPM49790.1"/>
    </source>
</evidence>
<dbReference type="AlphaFoldDB" id="A0A0P7C893"/>
<protein>
    <recommendedName>
        <fullName evidence="5">Outer membrane protein beta-barrel domain-containing protein</fullName>
    </recommendedName>
</protein>
<feature type="signal peptide" evidence="4">
    <location>
        <begin position="1"/>
        <end position="19"/>
    </location>
</feature>
<comment type="caution">
    <text evidence="6">The sequence shown here is derived from an EMBL/GenBank/DDBJ whole genome shotgun (WGS) entry which is preliminary data.</text>
</comment>
<proteinExistence type="predicted"/>
<keyword evidence="4" id="KW-0732">Signal</keyword>
<dbReference type="GO" id="GO:0009279">
    <property type="term" value="C:cell outer membrane"/>
    <property type="evidence" value="ECO:0007669"/>
    <property type="project" value="UniProtKB-SubCell"/>
</dbReference>
<feature type="domain" description="Outer membrane protein beta-barrel" evidence="5">
    <location>
        <begin position="415"/>
        <end position="845"/>
    </location>
</feature>
<dbReference type="SUPFAM" id="SSF49464">
    <property type="entry name" value="Carboxypeptidase regulatory domain-like"/>
    <property type="match status" value="1"/>
</dbReference>
<evidence type="ECO:0000256" key="1">
    <source>
        <dbReference type="ARBA" id="ARBA00004442"/>
    </source>
</evidence>
<dbReference type="Proteomes" id="UP000050454">
    <property type="component" value="Unassembled WGS sequence"/>
</dbReference>
<dbReference type="PANTHER" id="PTHR40980:SF4">
    <property type="entry name" value="TONB-DEPENDENT RECEPTOR-LIKE BETA-BARREL DOMAIN-CONTAINING PROTEIN"/>
    <property type="match status" value="1"/>
</dbReference>
<feature type="chain" id="PRO_5006136673" description="Outer membrane protein beta-barrel domain-containing protein" evidence="4">
    <location>
        <begin position="20"/>
        <end position="871"/>
    </location>
</feature>